<dbReference type="SUPFAM" id="SSF46955">
    <property type="entry name" value="Putative DNA-binding domain"/>
    <property type="match status" value="1"/>
</dbReference>
<dbReference type="EMBL" id="AP014548">
    <property type="protein sequence ID" value="BAO54126.1"/>
    <property type="molecule type" value="Genomic_DNA"/>
</dbReference>
<keyword evidence="7" id="KW-1185">Reference proteome</keyword>
<dbReference type="KEGG" id="nmf:NMS_0117"/>
<keyword evidence="3" id="KW-0238">DNA-binding</keyword>
<dbReference type="PANTHER" id="PTHR30204">
    <property type="entry name" value="REDOX-CYCLING DRUG-SENSING TRANSCRIPTIONAL ACTIVATOR SOXR"/>
    <property type="match status" value="1"/>
</dbReference>
<dbReference type="OrthoDB" id="9800334at2"/>
<organism evidence="6 7">
    <name type="scientific">Nonlabens marinus S1-08</name>
    <dbReference type="NCBI Taxonomy" id="1454201"/>
    <lineage>
        <taxon>Bacteria</taxon>
        <taxon>Pseudomonadati</taxon>
        <taxon>Bacteroidota</taxon>
        <taxon>Flavobacteriia</taxon>
        <taxon>Flavobacteriales</taxon>
        <taxon>Flavobacteriaceae</taxon>
        <taxon>Nonlabens</taxon>
    </lineage>
</organism>
<feature type="domain" description="HTH merR-type" evidence="5">
    <location>
        <begin position="5"/>
        <end position="74"/>
    </location>
</feature>
<reference evidence="6 7" key="1">
    <citation type="journal article" date="2014" name="Proc. Natl. Acad. Sci. U.S.A.">
        <title>Functional characterization of flavobacteria rhodopsins reveals a unique class of light-driven chloride pump in bacteria.</title>
        <authorList>
            <person name="Yoshizawa S."/>
            <person name="Kumagai Y."/>
            <person name="Kim H."/>
            <person name="Ogura Y."/>
            <person name="Hayashi T."/>
            <person name="Iwasaki W."/>
            <person name="DeLong E.F."/>
            <person name="Kogure K."/>
        </authorList>
    </citation>
    <scope>NUCLEOTIDE SEQUENCE [LARGE SCALE GENOMIC DNA]</scope>
    <source>
        <strain evidence="6 7">S1-08</strain>
    </source>
</reference>
<proteinExistence type="predicted"/>
<dbReference type="CDD" id="cd01104">
    <property type="entry name" value="HTH_MlrA-CarA"/>
    <property type="match status" value="1"/>
</dbReference>
<dbReference type="InterPro" id="IPR047057">
    <property type="entry name" value="MerR_fam"/>
</dbReference>
<evidence type="ECO:0000313" key="7">
    <source>
        <dbReference type="Proteomes" id="UP000031760"/>
    </source>
</evidence>
<dbReference type="STRING" id="1454201.NMS_0117"/>
<sequence>MIKTTFSIKDLENLSGIKAHTIRIWEKRYSLFTPERTDSNIRRYDTNALQRILNVSYLNNNGNKISAIAAMDDCQLEAEVKKHAEKGNTTNHSLQEIKLAMVNFDKNLFNRVFNTGLKELGFQGVFREILIPFLIELGHLWHSNTINVAHEHFISHLIKQKLLSHMEHVDYQPDEQHKELYILFLPQNEMHDLGLLFLNYELLSRGRETLYLGTYMTLEALEHFQNKGKKLVYITYITVDPTIKKVPKFLKQFEKNVNKNGNSDLWILGQMVAKMKDLKLNPTHKTFDSIEQLINGLETSKKLEH</sequence>
<dbReference type="SMART" id="SM00422">
    <property type="entry name" value="HTH_MERR"/>
    <property type="match status" value="1"/>
</dbReference>
<dbReference type="GO" id="GO:0003700">
    <property type="term" value="F:DNA-binding transcription factor activity"/>
    <property type="evidence" value="ECO:0007669"/>
    <property type="project" value="InterPro"/>
</dbReference>
<accession>W8VZ83</accession>
<gene>
    <name evidence="6" type="ORF">NMS_0117</name>
</gene>
<dbReference type="InterPro" id="IPR003759">
    <property type="entry name" value="Cbl-bd_cap"/>
</dbReference>
<evidence type="ECO:0000256" key="1">
    <source>
        <dbReference type="ARBA" id="ARBA00022491"/>
    </source>
</evidence>
<dbReference type="InterPro" id="IPR036594">
    <property type="entry name" value="Meth_synthase_dom"/>
</dbReference>
<dbReference type="Pfam" id="PF02607">
    <property type="entry name" value="B12-binding_2"/>
    <property type="match status" value="1"/>
</dbReference>
<dbReference type="Gene3D" id="3.40.50.280">
    <property type="entry name" value="Cobalamin-binding domain"/>
    <property type="match status" value="1"/>
</dbReference>
<dbReference type="Proteomes" id="UP000031760">
    <property type="component" value="Chromosome"/>
</dbReference>
<keyword evidence="1" id="KW-0678">Repressor</keyword>
<dbReference type="HOGENOM" id="CLU_045945_3_0_10"/>
<dbReference type="Gene3D" id="1.10.1240.10">
    <property type="entry name" value="Methionine synthase domain"/>
    <property type="match status" value="1"/>
</dbReference>
<name>W8VZ83_9FLAO</name>
<keyword evidence="2" id="KW-0805">Transcription regulation</keyword>
<evidence type="ECO:0000259" key="5">
    <source>
        <dbReference type="PROSITE" id="PS50937"/>
    </source>
</evidence>
<keyword evidence="4" id="KW-0804">Transcription</keyword>
<dbReference type="PANTHER" id="PTHR30204:SF69">
    <property type="entry name" value="MERR-FAMILY TRANSCRIPTIONAL REGULATOR"/>
    <property type="match status" value="1"/>
</dbReference>
<evidence type="ECO:0000256" key="3">
    <source>
        <dbReference type="ARBA" id="ARBA00023125"/>
    </source>
</evidence>
<dbReference type="Gene3D" id="1.10.1660.10">
    <property type="match status" value="1"/>
</dbReference>
<dbReference type="InterPro" id="IPR000551">
    <property type="entry name" value="MerR-type_HTH_dom"/>
</dbReference>
<evidence type="ECO:0000256" key="4">
    <source>
        <dbReference type="ARBA" id="ARBA00023163"/>
    </source>
</evidence>
<evidence type="ECO:0000256" key="2">
    <source>
        <dbReference type="ARBA" id="ARBA00023015"/>
    </source>
</evidence>
<dbReference type="RefSeq" id="WP_041494874.1">
    <property type="nucleotide sequence ID" value="NZ_AP014548.1"/>
</dbReference>
<dbReference type="PROSITE" id="PS50937">
    <property type="entry name" value="HTH_MERR_2"/>
    <property type="match status" value="1"/>
</dbReference>
<dbReference type="GO" id="GO:0003677">
    <property type="term" value="F:DNA binding"/>
    <property type="evidence" value="ECO:0007669"/>
    <property type="project" value="UniProtKB-KW"/>
</dbReference>
<dbReference type="AlphaFoldDB" id="W8VZ83"/>
<evidence type="ECO:0000313" key="6">
    <source>
        <dbReference type="EMBL" id="BAO54126.1"/>
    </source>
</evidence>
<dbReference type="Pfam" id="PF13411">
    <property type="entry name" value="MerR_1"/>
    <property type="match status" value="1"/>
</dbReference>
<protein>
    <submittedName>
        <fullName evidence="6">Transcriptional regulator, MerR family</fullName>
    </submittedName>
</protein>
<dbReference type="InterPro" id="IPR009061">
    <property type="entry name" value="DNA-bd_dom_put_sf"/>
</dbReference>